<evidence type="ECO:0000313" key="4">
    <source>
        <dbReference type="EMBL" id="MBM7837931.1"/>
    </source>
</evidence>
<proteinExistence type="inferred from homology"/>
<feature type="domain" description="Fumarylacetoacetase-like C-terminal" evidence="3">
    <location>
        <begin position="11"/>
        <end position="195"/>
    </location>
</feature>
<accession>A0ABS2SRY1</accession>
<organism evidence="4 5">
    <name type="scientific">Shouchella xiaoxiensis</name>
    <dbReference type="NCBI Taxonomy" id="766895"/>
    <lineage>
        <taxon>Bacteria</taxon>
        <taxon>Bacillati</taxon>
        <taxon>Bacillota</taxon>
        <taxon>Bacilli</taxon>
        <taxon>Bacillales</taxon>
        <taxon>Bacillaceae</taxon>
        <taxon>Shouchella</taxon>
    </lineage>
</organism>
<comment type="caution">
    <text evidence="4">The sequence shown here is derived from an EMBL/GenBank/DDBJ whole genome shotgun (WGS) entry which is preliminary data.</text>
</comment>
<gene>
    <name evidence="4" type="ORF">JOC54_001162</name>
</gene>
<evidence type="ECO:0000259" key="3">
    <source>
        <dbReference type="Pfam" id="PF01557"/>
    </source>
</evidence>
<keyword evidence="5" id="KW-1185">Reference proteome</keyword>
<sequence>MNHSIESIRDIYCVGRNYAKHAEELGNDIPDEPLLFSKPLSSLAFADGNELTFPGSKGEVHYELELVLKIGKDVEEGDLLDDIVTEMALGIDLTLRDIQAQLKKKGHPWLRAKGFRNATILSEFFPFPGENELKQIPFSLVKQGETVQKGYSEQMIFSCSKLLEECQREFGLKKGDLLFTGTPEGVGPIQNKDEFQMYFAGDLKGQFLVKIES</sequence>
<evidence type="ECO:0000256" key="1">
    <source>
        <dbReference type="ARBA" id="ARBA00010211"/>
    </source>
</evidence>
<dbReference type="Proteomes" id="UP001179280">
    <property type="component" value="Unassembled WGS sequence"/>
</dbReference>
<name>A0ABS2SRY1_9BACI</name>
<dbReference type="PANTHER" id="PTHR11820">
    <property type="entry name" value="ACYLPYRUVASE"/>
    <property type="match status" value="1"/>
</dbReference>
<dbReference type="SUPFAM" id="SSF56529">
    <property type="entry name" value="FAH"/>
    <property type="match status" value="1"/>
</dbReference>
<evidence type="ECO:0000313" key="5">
    <source>
        <dbReference type="Proteomes" id="UP001179280"/>
    </source>
</evidence>
<reference evidence="4" key="1">
    <citation type="submission" date="2021-01" db="EMBL/GenBank/DDBJ databases">
        <title>Genomic Encyclopedia of Type Strains, Phase IV (KMG-IV): sequencing the most valuable type-strain genomes for metagenomic binning, comparative biology and taxonomic classification.</title>
        <authorList>
            <person name="Goeker M."/>
        </authorList>
    </citation>
    <scope>NUCLEOTIDE SEQUENCE</scope>
    <source>
        <strain evidence="4">DSM 21943</strain>
    </source>
</reference>
<dbReference type="InterPro" id="IPR011234">
    <property type="entry name" value="Fumarylacetoacetase-like_C"/>
</dbReference>
<dbReference type="EMBL" id="JAFBCV010000003">
    <property type="protein sequence ID" value="MBM7837931.1"/>
    <property type="molecule type" value="Genomic_DNA"/>
</dbReference>
<dbReference type="Gene3D" id="3.90.850.10">
    <property type="entry name" value="Fumarylacetoacetase-like, C-terminal domain"/>
    <property type="match status" value="1"/>
</dbReference>
<dbReference type="RefSeq" id="WP_204465052.1">
    <property type="nucleotide sequence ID" value="NZ_JAFBCV010000003.1"/>
</dbReference>
<dbReference type="InterPro" id="IPR036663">
    <property type="entry name" value="Fumarylacetoacetase_C_sf"/>
</dbReference>
<evidence type="ECO:0000256" key="2">
    <source>
        <dbReference type="ARBA" id="ARBA00022723"/>
    </source>
</evidence>
<protein>
    <submittedName>
        <fullName evidence="4">2-keto-4-pentenoate hydratase/2-oxohepta-3-ene-1,7-dioic acid hydratase in catechol pathway</fullName>
    </submittedName>
</protein>
<keyword evidence="2" id="KW-0479">Metal-binding</keyword>
<dbReference type="PANTHER" id="PTHR11820:SF7">
    <property type="entry name" value="ACYLPYRUVASE FAHD1, MITOCHONDRIAL"/>
    <property type="match status" value="1"/>
</dbReference>
<comment type="similarity">
    <text evidence="1">Belongs to the FAH family.</text>
</comment>
<dbReference type="Pfam" id="PF01557">
    <property type="entry name" value="FAA_hydrolase"/>
    <property type="match status" value="1"/>
</dbReference>